<dbReference type="EMBL" id="QGKV02000759">
    <property type="protein sequence ID" value="KAF3566764.1"/>
    <property type="molecule type" value="Genomic_DNA"/>
</dbReference>
<evidence type="ECO:0000313" key="1">
    <source>
        <dbReference type="EMBL" id="KAF3566764.1"/>
    </source>
</evidence>
<protein>
    <submittedName>
        <fullName evidence="1">Uncharacterized protein</fullName>
    </submittedName>
</protein>
<keyword evidence="2" id="KW-1185">Reference proteome</keyword>
<organism evidence="1 2">
    <name type="scientific">Brassica cretica</name>
    <name type="common">Mustard</name>
    <dbReference type="NCBI Taxonomy" id="69181"/>
    <lineage>
        <taxon>Eukaryota</taxon>
        <taxon>Viridiplantae</taxon>
        <taxon>Streptophyta</taxon>
        <taxon>Embryophyta</taxon>
        <taxon>Tracheophyta</taxon>
        <taxon>Spermatophyta</taxon>
        <taxon>Magnoliopsida</taxon>
        <taxon>eudicotyledons</taxon>
        <taxon>Gunneridae</taxon>
        <taxon>Pentapetalae</taxon>
        <taxon>rosids</taxon>
        <taxon>malvids</taxon>
        <taxon>Brassicales</taxon>
        <taxon>Brassicaceae</taxon>
        <taxon>Brassiceae</taxon>
        <taxon>Brassica</taxon>
    </lineage>
</organism>
<accession>A0ABQ7D6W9</accession>
<proteinExistence type="predicted"/>
<reference evidence="1 2" key="1">
    <citation type="journal article" date="2020" name="BMC Genomics">
        <title>Intraspecific diversification of the crop wild relative Brassica cretica Lam. using demographic model selection.</title>
        <authorList>
            <person name="Kioukis A."/>
            <person name="Michalopoulou V.A."/>
            <person name="Briers L."/>
            <person name="Pirintsos S."/>
            <person name="Studholme D.J."/>
            <person name="Pavlidis P."/>
            <person name="Sarris P.F."/>
        </authorList>
    </citation>
    <scope>NUCLEOTIDE SEQUENCE [LARGE SCALE GENOMIC DNA]</scope>
    <source>
        <strain evidence="2">cv. PFS-1207/04</strain>
    </source>
</reference>
<dbReference type="Proteomes" id="UP000266723">
    <property type="component" value="Unassembled WGS sequence"/>
</dbReference>
<sequence>MFVMQLNRMQREFVCPVRLRYIWGEALAPNPLSFDCRYLSYLAVKRAQYELPDCTTATQHSPEDSLKKTIAFSLQLSALSSKTKAGCY</sequence>
<comment type="caution">
    <text evidence="1">The sequence shown here is derived from an EMBL/GenBank/DDBJ whole genome shotgun (WGS) entry which is preliminary data.</text>
</comment>
<name>A0ABQ7D6W9_BRACR</name>
<gene>
    <name evidence="1" type="ORF">DY000_02017788</name>
</gene>
<evidence type="ECO:0000313" key="2">
    <source>
        <dbReference type="Proteomes" id="UP000266723"/>
    </source>
</evidence>